<keyword evidence="6 17" id="KW-0548">Nucleotidyltransferase</keyword>
<dbReference type="SUPFAM" id="SSF53098">
    <property type="entry name" value="Ribonuclease H-like"/>
    <property type="match status" value="1"/>
</dbReference>
<dbReference type="InterPro" id="IPR018320">
    <property type="entry name" value="DNA_polymerase_1"/>
</dbReference>
<dbReference type="GO" id="GO:0006302">
    <property type="term" value="P:double-strand break repair"/>
    <property type="evidence" value="ECO:0007669"/>
    <property type="project" value="TreeGrafter"/>
</dbReference>
<feature type="domain" description="5'-3' exonuclease" evidence="19">
    <location>
        <begin position="7"/>
        <end position="268"/>
    </location>
</feature>
<evidence type="ECO:0000256" key="4">
    <source>
        <dbReference type="ARBA" id="ARBA00020311"/>
    </source>
</evidence>
<dbReference type="Gene3D" id="1.20.1060.10">
    <property type="entry name" value="Taq DNA Polymerase, Chain T, domain 4"/>
    <property type="match status" value="1"/>
</dbReference>
<dbReference type="InterPro" id="IPR002562">
    <property type="entry name" value="3'-5'_exonuclease_dom"/>
</dbReference>
<dbReference type="Pfam" id="PF01612">
    <property type="entry name" value="DNA_pol_A_exo1"/>
    <property type="match status" value="1"/>
</dbReference>
<dbReference type="Gene3D" id="3.30.70.370">
    <property type="match status" value="1"/>
</dbReference>
<dbReference type="GO" id="GO:0003887">
    <property type="term" value="F:DNA-directed DNA polymerase activity"/>
    <property type="evidence" value="ECO:0007669"/>
    <property type="project" value="UniProtKB-UniRule"/>
</dbReference>
<evidence type="ECO:0000256" key="1">
    <source>
        <dbReference type="ARBA" id="ARBA00007705"/>
    </source>
</evidence>
<dbReference type="CDD" id="cd08637">
    <property type="entry name" value="DNA_pol_A_pol_I_C"/>
    <property type="match status" value="1"/>
</dbReference>
<proteinExistence type="inferred from homology"/>
<dbReference type="SUPFAM" id="SSF88723">
    <property type="entry name" value="PIN domain-like"/>
    <property type="match status" value="1"/>
</dbReference>
<evidence type="ECO:0000256" key="10">
    <source>
        <dbReference type="ARBA" id="ARBA00022801"/>
    </source>
</evidence>
<sequence>MARIPDNPLILIDGSSYLYRAFHAYPGTMSNGDIPTNAVYGVVNMLRSMMRQFASDRIAVIFDAKGKTFRDDMYPEYKANRPPMPDDLRCQIEPLHNVIRAMGLPLISISGVEADDVIGTLAHQASQQGIPVLISTGDKDMAQLVDENVTLINTMTNVVLDREGVIEKFGIPPELIIDYLALMGDKVDNIPGVPGVGDKTATALLQGIGSMETLYQNLDDIAPLGFRGSKTMAKKLEDNKENALLSYQLATIKLDVEMEFKPEQLVKEQPNTDELIKLYGQLVFKSWLNELLEGGTGVVEAIEKSGAAASSAPAASENQVEIDRSAISIDRSQYETILDQERFNHWLEKLKAADVFAFDTETDSLDYMVANLVGVSFATEEGVAAYVPVAHDYLDAPEQLDRTWVLEQLKPLLEDDNQAKVGQNLKYDASVLARYDIEMRGIKFDTMLASYVYNSVGGKHDMDSLALRFLQHSCISFEQVAGKGKKQLTFDQIDLEQASPYAAEDADVTLRLHHRLNASLAKDEKLNAIYHEIEMPLVPVLSRIERTGVLIDDMKLSAQSQEIAVRLDELEQKAYELAEQEFNMNSPKQLQVLLFEKMGLPVIKKTPSGTPSTNEEVLQELALDYPLPKLILEYRGLAKLKSTYTDKLPKMINAETGRVHTSYHQAVTATGRLSSTDPNLQNIPIRNEEGRRIRQAFIAPHGYKILAVDYSQIELRIMAHLSGDKALLEAFREGKDIHAATAAEIMGTTIDLVSSEQRRRAKAVNFGLIYGMSAFGLAKQLGIPRGESQDYMNKYFERYPGVMQYMEDTRSAASEQGYVETIFGRRLHLPEIQSRNGMRRKAAERAAINAPMQGTAADIIKKAMLLVDEWIEKEGDGRVKLLMQVHDELVFEVQESALGEIETKVQELMESAATLAVPLIAEAGHGDNWDQAH</sequence>
<dbReference type="CDD" id="cd09859">
    <property type="entry name" value="PIN_53EXO"/>
    <property type="match status" value="1"/>
</dbReference>
<evidence type="ECO:0000256" key="17">
    <source>
        <dbReference type="RuleBase" id="RU004460"/>
    </source>
</evidence>
<keyword evidence="8" id="KW-0540">Nuclease</keyword>
<dbReference type="InterPro" id="IPR002421">
    <property type="entry name" value="5-3_exonuclease"/>
</dbReference>
<reference evidence="21 22" key="1">
    <citation type="journal article" date="2012" name="Int. J. Syst. Evol. Microbiol.">
        <title>Vibrio caribbeanicus sp. nov., isolated from the marine sponge Scleritoderma cyanea.</title>
        <authorList>
            <person name="Hoffmann M."/>
            <person name="Monday S.R."/>
            <person name="Allard M.W."/>
            <person name="Strain E.A."/>
            <person name="Whittaker P."/>
            <person name="Naum M."/>
            <person name="McCarthy P.J."/>
            <person name="Lopez J.V."/>
            <person name="Fischer M."/>
            <person name="Brown E.W."/>
        </authorList>
    </citation>
    <scope>NUCLEOTIDE SEQUENCE [LARGE SCALE GENOMIC DNA]</scope>
    <source>
        <strain evidence="21 22">ATCC 700023</strain>
    </source>
</reference>
<keyword evidence="7 17" id="KW-0235">DNA replication</keyword>
<name>F9S436_9VIBR</name>
<feature type="domain" description="3'-5' exonuclease" evidence="18">
    <location>
        <begin position="334"/>
        <end position="521"/>
    </location>
</feature>
<dbReference type="FunFam" id="1.10.150.20:FF:000002">
    <property type="entry name" value="DNA polymerase I"/>
    <property type="match status" value="1"/>
</dbReference>
<evidence type="ECO:0000313" key="22">
    <source>
        <dbReference type="Proteomes" id="UP000004605"/>
    </source>
</evidence>
<dbReference type="InterPro" id="IPR020045">
    <property type="entry name" value="DNA_polI_H3TH"/>
</dbReference>
<dbReference type="GO" id="GO:0008408">
    <property type="term" value="F:3'-5' exonuclease activity"/>
    <property type="evidence" value="ECO:0007669"/>
    <property type="project" value="UniProtKB-UniRule"/>
</dbReference>
<comment type="caution">
    <text evidence="21">The sequence shown here is derived from an EMBL/GenBank/DDBJ whole genome shotgun (WGS) entry which is preliminary data.</text>
</comment>
<dbReference type="EC" id="2.7.7.7" evidence="3 16"/>
<dbReference type="PANTHER" id="PTHR10133">
    <property type="entry name" value="DNA POLYMERASE I"/>
    <property type="match status" value="1"/>
</dbReference>
<comment type="catalytic activity">
    <reaction evidence="15 17">
        <text>DNA(n) + a 2'-deoxyribonucleoside 5'-triphosphate = DNA(n+1) + diphosphate</text>
        <dbReference type="Rhea" id="RHEA:22508"/>
        <dbReference type="Rhea" id="RHEA-COMP:17339"/>
        <dbReference type="Rhea" id="RHEA-COMP:17340"/>
        <dbReference type="ChEBI" id="CHEBI:33019"/>
        <dbReference type="ChEBI" id="CHEBI:61560"/>
        <dbReference type="ChEBI" id="CHEBI:173112"/>
        <dbReference type="EC" id="2.7.7.7"/>
    </reaction>
</comment>
<dbReference type="Proteomes" id="UP000004605">
    <property type="component" value="Unassembled WGS sequence"/>
</dbReference>
<dbReference type="CDD" id="cd09898">
    <property type="entry name" value="H3TH_53EXO"/>
    <property type="match status" value="1"/>
</dbReference>
<dbReference type="Pfam" id="PF00476">
    <property type="entry name" value="DNA_pol_A"/>
    <property type="match status" value="1"/>
</dbReference>
<dbReference type="PRINTS" id="PR00868">
    <property type="entry name" value="DNAPOLI"/>
</dbReference>
<dbReference type="GO" id="GO:0006261">
    <property type="term" value="P:DNA-templated DNA replication"/>
    <property type="evidence" value="ECO:0007669"/>
    <property type="project" value="UniProtKB-UniRule"/>
</dbReference>
<evidence type="ECO:0000256" key="7">
    <source>
        <dbReference type="ARBA" id="ARBA00022705"/>
    </source>
</evidence>
<dbReference type="SMART" id="SM00279">
    <property type="entry name" value="HhH2"/>
    <property type="match status" value="1"/>
</dbReference>
<evidence type="ECO:0000256" key="13">
    <source>
        <dbReference type="ARBA" id="ARBA00023125"/>
    </source>
</evidence>
<dbReference type="InterPro" id="IPR020046">
    <property type="entry name" value="5-3_exonucl_a-hlix_arch_N"/>
</dbReference>
<dbReference type="CDD" id="cd06139">
    <property type="entry name" value="DNA_polA_I_Ecoli_like_exo"/>
    <property type="match status" value="1"/>
</dbReference>
<dbReference type="OrthoDB" id="9806424at2"/>
<dbReference type="AlphaFoldDB" id="F9S436"/>
<dbReference type="InterPro" id="IPR002298">
    <property type="entry name" value="DNA_polymerase_A"/>
</dbReference>
<feature type="domain" description="DNA-directed DNA polymerase family A palm" evidence="20">
    <location>
        <begin position="690"/>
        <end position="897"/>
    </location>
</feature>
<dbReference type="SMART" id="SM00475">
    <property type="entry name" value="53EXOc"/>
    <property type="match status" value="1"/>
</dbReference>
<dbReference type="InterPro" id="IPR029060">
    <property type="entry name" value="PIN-like_dom_sf"/>
</dbReference>
<dbReference type="Gene3D" id="3.30.420.10">
    <property type="entry name" value="Ribonuclease H-like superfamily/Ribonuclease H"/>
    <property type="match status" value="1"/>
</dbReference>
<dbReference type="SUPFAM" id="SSF56672">
    <property type="entry name" value="DNA/RNA polymerases"/>
    <property type="match status" value="1"/>
</dbReference>
<evidence type="ECO:0000259" key="20">
    <source>
        <dbReference type="SMART" id="SM00482"/>
    </source>
</evidence>
<keyword evidence="11 17" id="KW-0269">Exonuclease</keyword>
<dbReference type="InterPro" id="IPR019760">
    <property type="entry name" value="DNA-dir_DNA_pol_A_CS"/>
</dbReference>
<comment type="similarity">
    <text evidence="1 17">Belongs to the DNA polymerase type-A family.</text>
</comment>
<gene>
    <name evidence="17" type="primary">polA</name>
    <name evidence="21" type="ORF">VII00023_18709</name>
</gene>
<dbReference type="PANTHER" id="PTHR10133:SF27">
    <property type="entry name" value="DNA POLYMERASE NU"/>
    <property type="match status" value="1"/>
</dbReference>
<dbReference type="RefSeq" id="WP_006713214.1">
    <property type="nucleotide sequence ID" value="NZ_AFWF01000193.1"/>
</dbReference>
<dbReference type="InterPro" id="IPR012337">
    <property type="entry name" value="RNaseH-like_sf"/>
</dbReference>
<dbReference type="Gene3D" id="1.10.150.20">
    <property type="entry name" value="5' to 3' exonuclease, C-terminal subdomain"/>
    <property type="match status" value="2"/>
</dbReference>
<dbReference type="SUPFAM" id="SSF47807">
    <property type="entry name" value="5' to 3' exonuclease, C-terminal subdomain"/>
    <property type="match status" value="1"/>
</dbReference>
<dbReference type="GO" id="GO:0008409">
    <property type="term" value="F:5'-3' exonuclease activity"/>
    <property type="evidence" value="ECO:0007669"/>
    <property type="project" value="UniProtKB-UniRule"/>
</dbReference>
<evidence type="ECO:0000259" key="19">
    <source>
        <dbReference type="SMART" id="SM00475"/>
    </source>
</evidence>
<keyword evidence="12 17" id="KW-0239">DNA-directed DNA polymerase</keyword>
<dbReference type="SMART" id="SM00474">
    <property type="entry name" value="35EXOc"/>
    <property type="match status" value="1"/>
</dbReference>
<dbReference type="EMBL" id="AFWF01000193">
    <property type="protein sequence ID" value="EGU37367.1"/>
    <property type="molecule type" value="Genomic_DNA"/>
</dbReference>
<dbReference type="FunFam" id="3.30.420.10:FF:000026">
    <property type="entry name" value="DNA polymerase I"/>
    <property type="match status" value="1"/>
</dbReference>
<dbReference type="Gene3D" id="3.40.50.1010">
    <property type="entry name" value="5'-nuclease"/>
    <property type="match status" value="1"/>
</dbReference>
<evidence type="ECO:0000256" key="11">
    <source>
        <dbReference type="ARBA" id="ARBA00022839"/>
    </source>
</evidence>
<dbReference type="FunFam" id="3.40.50.1010:FF:000001">
    <property type="entry name" value="DNA polymerase I"/>
    <property type="match status" value="1"/>
</dbReference>
<evidence type="ECO:0000256" key="8">
    <source>
        <dbReference type="ARBA" id="ARBA00022722"/>
    </source>
</evidence>
<dbReference type="SMART" id="SM00482">
    <property type="entry name" value="POLAc"/>
    <property type="match status" value="1"/>
</dbReference>
<dbReference type="NCBIfam" id="TIGR00593">
    <property type="entry name" value="pola"/>
    <property type="match status" value="1"/>
</dbReference>
<dbReference type="Pfam" id="PF01367">
    <property type="entry name" value="5_3_exonuc"/>
    <property type="match status" value="1"/>
</dbReference>
<keyword evidence="22" id="KW-1185">Reference proteome</keyword>
<evidence type="ECO:0000256" key="6">
    <source>
        <dbReference type="ARBA" id="ARBA00022695"/>
    </source>
</evidence>
<keyword evidence="5 17" id="KW-0808">Transferase</keyword>
<dbReference type="InterPro" id="IPR043502">
    <property type="entry name" value="DNA/RNA_pol_sf"/>
</dbReference>
<evidence type="ECO:0000256" key="3">
    <source>
        <dbReference type="ARBA" id="ARBA00012417"/>
    </source>
</evidence>
<comment type="subunit">
    <text evidence="2">Single-chain monomer with multiple functions.</text>
</comment>
<dbReference type="InterPro" id="IPR036279">
    <property type="entry name" value="5-3_exonuclease_C_sf"/>
</dbReference>
<dbReference type="Pfam" id="PF02739">
    <property type="entry name" value="5_3_exonuc_N"/>
    <property type="match status" value="1"/>
</dbReference>
<evidence type="ECO:0000256" key="2">
    <source>
        <dbReference type="ARBA" id="ARBA00011541"/>
    </source>
</evidence>
<organism evidence="21 22">
    <name type="scientific">Vibrio ichthyoenteri ATCC 700023</name>
    <dbReference type="NCBI Taxonomy" id="870968"/>
    <lineage>
        <taxon>Bacteria</taxon>
        <taxon>Pseudomonadati</taxon>
        <taxon>Pseudomonadota</taxon>
        <taxon>Gammaproteobacteria</taxon>
        <taxon>Vibrionales</taxon>
        <taxon>Vibrionaceae</taxon>
        <taxon>Vibrio</taxon>
    </lineage>
</organism>
<evidence type="ECO:0000256" key="5">
    <source>
        <dbReference type="ARBA" id="ARBA00022679"/>
    </source>
</evidence>
<evidence type="ECO:0000256" key="15">
    <source>
        <dbReference type="ARBA" id="ARBA00049244"/>
    </source>
</evidence>
<dbReference type="FunFam" id="1.20.1060.10:FF:000001">
    <property type="entry name" value="DNA polymerase I"/>
    <property type="match status" value="1"/>
</dbReference>
<keyword evidence="13 17" id="KW-0238">DNA-binding</keyword>
<evidence type="ECO:0000259" key="18">
    <source>
        <dbReference type="SMART" id="SM00474"/>
    </source>
</evidence>
<dbReference type="NCBIfam" id="NF004397">
    <property type="entry name" value="PRK05755.1"/>
    <property type="match status" value="1"/>
</dbReference>
<dbReference type="InterPro" id="IPR036397">
    <property type="entry name" value="RNaseH_sf"/>
</dbReference>
<evidence type="ECO:0000256" key="12">
    <source>
        <dbReference type="ARBA" id="ARBA00022932"/>
    </source>
</evidence>
<dbReference type="InterPro" id="IPR001098">
    <property type="entry name" value="DNA-dir_DNA_pol_A_palm_dom"/>
</dbReference>
<keyword evidence="10 17" id="KW-0378">Hydrolase</keyword>
<protein>
    <recommendedName>
        <fullName evidence="4 16">DNA polymerase I</fullName>
        <ecNumber evidence="3 16">2.7.7.7</ecNumber>
    </recommendedName>
</protein>
<comment type="function">
    <text evidence="17">In addition to polymerase activity, this DNA polymerase exhibits 3'-5' and 5'-3' exonuclease activity.</text>
</comment>
<evidence type="ECO:0000256" key="14">
    <source>
        <dbReference type="ARBA" id="ARBA00023204"/>
    </source>
</evidence>
<dbReference type="InterPro" id="IPR008918">
    <property type="entry name" value="HhH2"/>
</dbReference>
<evidence type="ECO:0000256" key="16">
    <source>
        <dbReference type="NCBIfam" id="TIGR00593"/>
    </source>
</evidence>
<evidence type="ECO:0000313" key="21">
    <source>
        <dbReference type="EMBL" id="EGU37367.1"/>
    </source>
</evidence>
<keyword evidence="14 17" id="KW-0234">DNA repair</keyword>
<keyword evidence="9 17" id="KW-0227">DNA damage</keyword>
<dbReference type="GO" id="GO:0003677">
    <property type="term" value="F:DNA binding"/>
    <property type="evidence" value="ECO:0007669"/>
    <property type="project" value="UniProtKB-UniRule"/>
</dbReference>
<dbReference type="PROSITE" id="PS00447">
    <property type="entry name" value="DNA_POLYMERASE_A"/>
    <property type="match status" value="1"/>
</dbReference>
<dbReference type="FunFam" id="1.10.150.20:FF:000003">
    <property type="entry name" value="DNA polymerase I"/>
    <property type="match status" value="1"/>
</dbReference>
<evidence type="ECO:0000256" key="9">
    <source>
        <dbReference type="ARBA" id="ARBA00022763"/>
    </source>
</evidence>
<accession>F9S436</accession>